<dbReference type="RefSeq" id="WP_135397533.1">
    <property type="nucleotide sequence ID" value="NZ_SRMB01000005.1"/>
</dbReference>
<accession>A0A4Z0PYD1</accession>
<gene>
    <name evidence="2" type="ORF">E5K02_20715</name>
</gene>
<evidence type="ECO:0000313" key="2">
    <source>
        <dbReference type="EMBL" id="TGE22790.1"/>
    </source>
</evidence>
<evidence type="ECO:0000313" key="3">
    <source>
        <dbReference type="Proteomes" id="UP000298471"/>
    </source>
</evidence>
<reference evidence="2 3" key="1">
    <citation type="submission" date="2019-04" db="EMBL/GenBank/DDBJ databases">
        <authorList>
            <person name="Feng G."/>
            <person name="Zhang J."/>
            <person name="Zhu H."/>
        </authorList>
    </citation>
    <scope>NUCLEOTIDE SEQUENCE [LARGE SCALE GENOMIC DNA]</scope>
    <source>
        <strain evidence="2 3">9PBR-1</strain>
    </source>
</reference>
<dbReference type="EMBL" id="SRMB01000005">
    <property type="protein sequence ID" value="TGE22790.1"/>
    <property type="molecule type" value="Genomic_DNA"/>
</dbReference>
<dbReference type="AlphaFoldDB" id="A0A4Z0PYD1"/>
<proteinExistence type="predicted"/>
<feature type="signal peptide" evidence="1">
    <location>
        <begin position="1"/>
        <end position="20"/>
    </location>
</feature>
<dbReference type="Proteomes" id="UP000298471">
    <property type="component" value="Unassembled WGS sequence"/>
</dbReference>
<feature type="chain" id="PRO_5021423617" evidence="1">
    <location>
        <begin position="21"/>
        <end position="127"/>
    </location>
</feature>
<evidence type="ECO:0000256" key="1">
    <source>
        <dbReference type="SAM" id="SignalP"/>
    </source>
</evidence>
<protein>
    <submittedName>
        <fullName evidence="2">Uncharacterized protein</fullName>
    </submittedName>
</protein>
<name>A0A4Z0PYD1_9BACT</name>
<keyword evidence="1" id="KW-0732">Signal</keyword>
<sequence>MTRFLLLGAALLLGSTVATSAPPPKHDLVSYIDQAQDQFSQQLEVHFTEQATVDSPSVSTLVPAAAAPTRLYQVAEGAKFRTYHSKQLRYRSRWHKIQGRWYKFYHLPGRKRPLPRADNKAESDRIG</sequence>
<keyword evidence="3" id="KW-1185">Reference proteome</keyword>
<comment type="caution">
    <text evidence="2">The sequence shown here is derived from an EMBL/GenBank/DDBJ whole genome shotgun (WGS) entry which is preliminary data.</text>
</comment>
<organism evidence="2 3">
    <name type="scientific">Hymenobacter metallicola</name>
    <dbReference type="NCBI Taxonomy" id="2563114"/>
    <lineage>
        <taxon>Bacteria</taxon>
        <taxon>Pseudomonadati</taxon>
        <taxon>Bacteroidota</taxon>
        <taxon>Cytophagia</taxon>
        <taxon>Cytophagales</taxon>
        <taxon>Hymenobacteraceae</taxon>
        <taxon>Hymenobacter</taxon>
    </lineage>
</organism>